<protein>
    <submittedName>
        <fullName evidence="2">Endonuclease</fullName>
    </submittedName>
</protein>
<dbReference type="InterPro" id="IPR005135">
    <property type="entry name" value="Endo/exonuclease/phosphatase"/>
</dbReference>
<evidence type="ECO:0000259" key="1">
    <source>
        <dbReference type="Pfam" id="PF03372"/>
    </source>
</evidence>
<evidence type="ECO:0000313" key="3">
    <source>
        <dbReference type="Proteomes" id="UP000094795"/>
    </source>
</evidence>
<keyword evidence="2" id="KW-0255">Endonuclease</keyword>
<evidence type="ECO:0000313" key="2">
    <source>
        <dbReference type="EMBL" id="OCW57554.1"/>
    </source>
</evidence>
<accession>A0A1C1YVL1</accession>
<dbReference type="PANTHER" id="PTHR42834:SF1">
    <property type="entry name" value="ENDONUCLEASE_EXONUCLEASE_PHOSPHATASE FAMILY PROTEIN (AFU_ORTHOLOGUE AFUA_3G09210)"/>
    <property type="match status" value="1"/>
</dbReference>
<proteinExistence type="predicted"/>
<dbReference type="RefSeq" id="WP_066177575.1">
    <property type="nucleotide sequence ID" value="NZ_LQZT01000012.1"/>
</dbReference>
<dbReference type="SUPFAM" id="SSF56219">
    <property type="entry name" value="DNase I-like"/>
    <property type="match status" value="1"/>
</dbReference>
<dbReference type="InterPro" id="IPR036691">
    <property type="entry name" value="Endo/exonu/phosph_ase_sf"/>
</dbReference>
<dbReference type="Gene3D" id="3.60.10.10">
    <property type="entry name" value="Endonuclease/exonuclease/phosphatase"/>
    <property type="match status" value="1"/>
</dbReference>
<keyword evidence="3" id="KW-1185">Reference proteome</keyword>
<dbReference type="AlphaFoldDB" id="A0A1C1YVL1"/>
<dbReference type="STRING" id="1480615.AWJ14_01665"/>
<dbReference type="Pfam" id="PF03372">
    <property type="entry name" value="Exo_endo_phos"/>
    <property type="match status" value="1"/>
</dbReference>
<comment type="caution">
    <text evidence="2">The sequence shown here is derived from an EMBL/GenBank/DDBJ whole genome shotgun (WGS) entry which is preliminary data.</text>
</comment>
<feature type="domain" description="Endonuclease/exonuclease/phosphatase" evidence="1">
    <location>
        <begin position="63"/>
        <end position="358"/>
    </location>
</feature>
<dbReference type="Proteomes" id="UP000094795">
    <property type="component" value="Unassembled WGS sequence"/>
</dbReference>
<dbReference type="GO" id="GO:0004519">
    <property type="term" value="F:endonuclease activity"/>
    <property type="evidence" value="ECO:0007669"/>
    <property type="project" value="UniProtKB-KW"/>
</dbReference>
<sequence length="368" mass="41689">MTFRIATFNAENLLSRFDFSGYRNELRQDRVAQLYEFASEADYRHAEIARALSLTDDTRQLTALAIAEADADILCLQEVENLDTLHRFEYGYLFKMIGDGYRHKVLVEGNDGRGINLALMARDETRDGAPIEILNVTSHAHETYESLGLYTHELKGMQQPGDKVFKRDCLEVDLKVGTRRLTVYVVHFKSMGSPRDGLDGRSASMPVRIAEARAVRRIVARRFGPDGGGKRYVIAGDCNDYVEKLKITGDRRNGYDFVHVAEPGGAVEVLTADGFAENVVMRLPERERWTLFHTRGPQERHLCQLDYLLASPALVRTGRSRMPDIVRAGQPWRTPMPPGQEVDRYPRTGWDRPKASDHCPVAMTFDLV</sequence>
<dbReference type="EMBL" id="LQZT01000012">
    <property type="protein sequence ID" value="OCW57554.1"/>
    <property type="molecule type" value="Genomic_DNA"/>
</dbReference>
<dbReference type="PANTHER" id="PTHR42834">
    <property type="entry name" value="ENDONUCLEASE/EXONUCLEASE/PHOSPHATASE FAMILY PROTEIN (AFU_ORTHOLOGUE AFUA_3G09210)"/>
    <property type="match status" value="1"/>
</dbReference>
<dbReference type="OrthoDB" id="1398885at2"/>
<organism evidence="2 3">
    <name type="scientific">Hoeflea olei</name>
    <dbReference type="NCBI Taxonomy" id="1480615"/>
    <lineage>
        <taxon>Bacteria</taxon>
        <taxon>Pseudomonadati</taxon>
        <taxon>Pseudomonadota</taxon>
        <taxon>Alphaproteobacteria</taxon>
        <taxon>Hyphomicrobiales</taxon>
        <taxon>Rhizobiaceae</taxon>
        <taxon>Hoeflea</taxon>
    </lineage>
</organism>
<reference evidence="2 3" key="1">
    <citation type="submission" date="2015-12" db="EMBL/GenBank/DDBJ databases">
        <authorList>
            <person name="Shamseldin A."/>
            <person name="Moawad H."/>
            <person name="Abd El-Rahim W.M."/>
            <person name="Sadowsky M.J."/>
        </authorList>
    </citation>
    <scope>NUCLEOTIDE SEQUENCE [LARGE SCALE GENOMIC DNA]</scope>
    <source>
        <strain evidence="2 3">JC234</strain>
    </source>
</reference>
<keyword evidence="2" id="KW-0378">Hydrolase</keyword>
<name>A0A1C1YVL1_9HYPH</name>
<keyword evidence="2" id="KW-0540">Nuclease</keyword>
<gene>
    <name evidence="2" type="ORF">AWJ14_01665</name>
</gene>